<evidence type="ECO:0000313" key="1">
    <source>
        <dbReference type="EMBL" id="EHM47805.1"/>
    </source>
</evidence>
<proteinExistence type="predicted"/>
<organism evidence="1 2">
    <name type="scientific">Hafnia alvei ATCC 51873</name>
    <dbReference type="NCBI Taxonomy" id="1002364"/>
    <lineage>
        <taxon>Bacteria</taxon>
        <taxon>Pseudomonadati</taxon>
        <taxon>Pseudomonadota</taxon>
        <taxon>Gammaproteobacteria</taxon>
        <taxon>Enterobacterales</taxon>
        <taxon>Hafniaceae</taxon>
        <taxon>Hafnia</taxon>
    </lineage>
</organism>
<dbReference type="Proteomes" id="UP000005959">
    <property type="component" value="Unassembled WGS sequence"/>
</dbReference>
<evidence type="ECO:0000313" key="2">
    <source>
        <dbReference type="Proteomes" id="UP000005959"/>
    </source>
</evidence>
<accession>G9Y1T5</accession>
<dbReference type="AlphaFoldDB" id="G9Y1T5"/>
<sequence length="55" mass="6334">MDADGDLNKIYLLLTKRLQACKRFRSLCALFSELYVDGKNKPTKKTAHGDVLMFR</sequence>
<dbReference type="EMBL" id="AGCI01000009">
    <property type="protein sequence ID" value="EHM47805.1"/>
    <property type="molecule type" value="Genomic_DNA"/>
</dbReference>
<gene>
    <name evidence="1" type="ORF">HMPREF0454_00502</name>
</gene>
<name>G9Y1T5_HAFAL</name>
<comment type="caution">
    <text evidence="1">The sequence shown here is derived from an EMBL/GenBank/DDBJ whole genome shotgun (WGS) entry which is preliminary data.</text>
</comment>
<protein>
    <submittedName>
        <fullName evidence="1">Uncharacterized protein</fullName>
    </submittedName>
</protein>
<dbReference type="HOGENOM" id="CLU_3025968_0_0_6"/>
<reference evidence="1 2" key="1">
    <citation type="submission" date="2011-08" db="EMBL/GenBank/DDBJ databases">
        <authorList>
            <person name="Weinstock G."/>
            <person name="Sodergren E."/>
            <person name="Clifton S."/>
            <person name="Fulton L."/>
            <person name="Fulton B."/>
            <person name="Courtney L."/>
            <person name="Fronick C."/>
            <person name="Harrison M."/>
            <person name="Strong C."/>
            <person name="Farmer C."/>
            <person name="Delahaunty K."/>
            <person name="Markovic C."/>
            <person name="Hall O."/>
            <person name="Minx P."/>
            <person name="Tomlinson C."/>
            <person name="Mitreva M."/>
            <person name="Hou S."/>
            <person name="Chen J."/>
            <person name="Wollam A."/>
            <person name="Pepin K.H."/>
            <person name="Johnson M."/>
            <person name="Bhonagiri V."/>
            <person name="Zhang X."/>
            <person name="Suruliraj S."/>
            <person name="Warren W."/>
            <person name="Chinwalla A."/>
            <person name="Mardis E.R."/>
            <person name="Wilson R.K."/>
        </authorList>
    </citation>
    <scope>NUCLEOTIDE SEQUENCE [LARGE SCALE GENOMIC DNA]</scope>
    <source>
        <strain evidence="1 2">ATCC 51873</strain>
    </source>
</reference>